<evidence type="ECO:0000256" key="2">
    <source>
        <dbReference type="ARBA" id="ARBA00023136"/>
    </source>
</evidence>
<dbReference type="OrthoDB" id="9153931at2"/>
<dbReference type="EMBL" id="FPBX01000020">
    <property type="protein sequence ID" value="SFU77539.1"/>
    <property type="molecule type" value="Genomic_DNA"/>
</dbReference>
<dbReference type="STRING" id="343013.SAMN04489707_102016"/>
<name>A0A1I7IXA8_9BURK</name>
<keyword evidence="3" id="KW-0732">Signal</keyword>
<feature type="signal peptide" evidence="3">
    <location>
        <begin position="1"/>
        <end position="24"/>
    </location>
</feature>
<feature type="chain" id="PRO_5010364774" evidence="3">
    <location>
        <begin position="25"/>
        <end position="156"/>
    </location>
</feature>
<dbReference type="PANTHER" id="PTHR35603:SF2">
    <property type="entry name" value="OUTER MEMBRANE LIPOPROTEIN"/>
    <property type="match status" value="1"/>
</dbReference>
<dbReference type="GO" id="GO:0019867">
    <property type="term" value="C:outer membrane"/>
    <property type="evidence" value="ECO:0007669"/>
    <property type="project" value="InterPro"/>
</dbReference>
<proteinExistence type="predicted"/>
<accession>A0A1I7IXA8</accession>
<keyword evidence="2" id="KW-0472">Membrane</keyword>
<evidence type="ECO:0000313" key="5">
    <source>
        <dbReference type="EMBL" id="SFU77539.1"/>
    </source>
</evidence>
<gene>
    <name evidence="5" type="ORF">SAMN04489707_102016</name>
</gene>
<protein>
    <submittedName>
        <fullName evidence="5">Outer membrane lipoprotein SlyB</fullName>
    </submittedName>
</protein>
<dbReference type="Pfam" id="PF05433">
    <property type="entry name" value="Rick_17kDa_Anti"/>
    <property type="match status" value="1"/>
</dbReference>
<keyword evidence="5" id="KW-0449">Lipoprotein</keyword>
<dbReference type="InterPro" id="IPR051407">
    <property type="entry name" value="Bact_OM_lipoprot/Surf_antigen"/>
</dbReference>
<dbReference type="InterPro" id="IPR008816">
    <property type="entry name" value="Gly_zipper_2TM_dom"/>
</dbReference>
<organism evidence="5 6">
    <name type="scientific">Paenacidovorax caeni</name>
    <dbReference type="NCBI Taxonomy" id="343013"/>
    <lineage>
        <taxon>Bacteria</taxon>
        <taxon>Pseudomonadati</taxon>
        <taxon>Pseudomonadota</taxon>
        <taxon>Betaproteobacteria</taxon>
        <taxon>Burkholderiales</taxon>
        <taxon>Comamonadaceae</taxon>
        <taxon>Paenacidovorax</taxon>
    </lineage>
</organism>
<evidence type="ECO:0000313" key="6">
    <source>
        <dbReference type="Proteomes" id="UP000183656"/>
    </source>
</evidence>
<evidence type="ECO:0000256" key="3">
    <source>
        <dbReference type="SAM" id="SignalP"/>
    </source>
</evidence>
<dbReference type="AlphaFoldDB" id="A0A1I7IXA8"/>
<dbReference type="Proteomes" id="UP000183656">
    <property type="component" value="Unassembled WGS sequence"/>
</dbReference>
<evidence type="ECO:0000256" key="1">
    <source>
        <dbReference type="ARBA" id="ARBA00004370"/>
    </source>
</evidence>
<dbReference type="RefSeq" id="WP_054256536.1">
    <property type="nucleotide sequence ID" value="NZ_CYIG01000020.1"/>
</dbReference>
<reference evidence="5 6" key="1">
    <citation type="submission" date="2016-10" db="EMBL/GenBank/DDBJ databases">
        <authorList>
            <person name="de Groot N.N."/>
        </authorList>
    </citation>
    <scope>NUCLEOTIDE SEQUENCE [LARGE SCALE GENOMIC DNA]</scope>
    <source>
        <strain evidence="5 6">R-24608</strain>
    </source>
</reference>
<keyword evidence="6" id="KW-1185">Reference proteome</keyword>
<feature type="domain" description="Glycine zipper 2TM" evidence="4">
    <location>
        <begin position="66"/>
        <end position="107"/>
    </location>
</feature>
<evidence type="ECO:0000259" key="4">
    <source>
        <dbReference type="Pfam" id="PF05433"/>
    </source>
</evidence>
<sequence length="156" mass="16009">MPSIPRGLSLITGIVLASTLAACAAPPRQHYQSYPSYPQQAYPTEYGRVSRIDVMQVPQGGNTSGGGAVLGGLVGGVLGNQIGGGSGRTAATVLGAVGGAVAGNAIEGRMNQGYTQAYRISIQLDQGGMRAYDVSSPGDLRVGDRVRLVNGQISRY</sequence>
<dbReference type="PANTHER" id="PTHR35603">
    <property type="match status" value="1"/>
</dbReference>
<comment type="subcellular location">
    <subcellularLocation>
        <location evidence="1">Membrane</location>
    </subcellularLocation>
</comment>
<dbReference type="PROSITE" id="PS51257">
    <property type="entry name" value="PROKAR_LIPOPROTEIN"/>
    <property type="match status" value="1"/>
</dbReference>